<dbReference type="SUPFAM" id="SSF53383">
    <property type="entry name" value="PLP-dependent transferases"/>
    <property type="match status" value="1"/>
</dbReference>
<dbReference type="RefSeq" id="WP_044228761.1">
    <property type="nucleotide sequence ID" value="NZ_JBKAGJ010000035.1"/>
</dbReference>
<reference evidence="3 4" key="1">
    <citation type="journal article" date="2014" name="Int. J. Syst. Evol. Microbiol.">
        <title>Phaeodactylibacter xiamenensis gen. nov., sp. nov., a member of the family Saprospiraceae isolated from the marine alga Phaeodactylum tricornutum.</title>
        <authorList>
            <person name="Chen Z.Jr."/>
            <person name="Lei X."/>
            <person name="Lai Q."/>
            <person name="Li Y."/>
            <person name="Zhang B."/>
            <person name="Zhang J."/>
            <person name="Zhang H."/>
            <person name="Yang L."/>
            <person name="Zheng W."/>
            <person name="Tian Y."/>
            <person name="Yu Z."/>
            <person name="Xu H.Jr."/>
            <person name="Zheng T."/>
        </authorList>
    </citation>
    <scope>NUCLEOTIDE SEQUENCE [LARGE SCALE GENOMIC DNA]</scope>
    <source>
        <strain evidence="3 4">KD52</strain>
    </source>
</reference>
<dbReference type="InterPro" id="IPR000192">
    <property type="entry name" value="Aminotrans_V_dom"/>
</dbReference>
<organism evidence="3 4">
    <name type="scientific">Phaeodactylibacter xiamenensis</name>
    <dbReference type="NCBI Taxonomy" id="1524460"/>
    <lineage>
        <taxon>Bacteria</taxon>
        <taxon>Pseudomonadati</taxon>
        <taxon>Bacteroidota</taxon>
        <taxon>Saprospiria</taxon>
        <taxon>Saprospirales</taxon>
        <taxon>Haliscomenobacteraceae</taxon>
        <taxon>Phaeodactylibacter</taxon>
    </lineage>
</organism>
<dbReference type="InterPro" id="IPR015424">
    <property type="entry name" value="PyrdxlP-dep_Trfase"/>
</dbReference>
<dbReference type="Gene3D" id="3.40.640.10">
    <property type="entry name" value="Type I PLP-dependent aspartate aminotransferase-like (Major domain)"/>
    <property type="match status" value="1"/>
</dbReference>
<dbReference type="Proteomes" id="UP000029736">
    <property type="component" value="Unassembled WGS sequence"/>
</dbReference>
<dbReference type="STRING" id="1524460.IX84_28700"/>
<comment type="caution">
    <text evidence="3">The sequence shown here is derived from an EMBL/GenBank/DDBJ whole genome shotgun (WGS) entry which is preliminary data.</text>
</comment>
<dbReference type="PANTHER" id="PTHR43586:SF24">
    <property type="entry name" value="BLR4730 PROTEIN"/>
    <property type="match status" value="1"/>
</dbReference>
<evidence type="ECO:0000259" key="2">
    <source>
        <dbReference type="Pfam" id="PF00266"/>
    </source>
</evidence>
<dbReference type="InterPro" id="IPR015421">
    <property type="entry name" value="PyrdxlP-dep_Trfase_major"/>
</dbReference>
<accession>A0A098S003</accession>
<gene>
    <name evidence="3" type="ORF">IX84_28700</name>
</gene>
<protein>
    <submittedName>
        <fullName evidence="3">Aminotransferase</fullName>
    </submittedName>
</protein>
<dbReference type="Gene3D" id="3.90.1150.10">
    <property type="entry name" value="Aspartate Aminotransferase, domain 1"/>
    <property type="match status" value="1"/>
</dbReference>
<dbReference type="PANTHER" id="PTHR43586">
    <property type="entry name" value="CYSTEINE DESULFURASE"/>
    <property type="match status" value="1"/>
</dbReference>
<dbReference type="InterPro" id="IPR015422">
    <property type="entry name" value="PyrdxlP-dep_Trfase_small"/>
</dbReference>
<evidence type="ECO:0000256" key="1">
    <source>
        <dbReference type="ARBA" id="ARBA00022898"/>
    </source>
</evidence>
<keyword evidence="4" id="KW-1185">Reference proteome</keyword>
<keyword evidence="3" id="KW-0808">Transferase</keyword>
<dbReference type="Pfam" id="PF00266">
    <property type="entry name" value="Aminotran_5"/>
    <property type="match status" value="1"/>
</dbReference>
<keyword evidence="1" id="KW-0663">Pyridoxal phosphate</keyword>
<proteinExistence type="predicted"/>
<evidence type="ECO:0000313" key="4">
    <source>
        <dbReference type="Proteomes" id="UP000029736"/>
    </source>
</evidence>
<dbReference type="EMBL" id="JPOS01000090">
    <property type="protein sequence ID" value="KGE85465.1"/>
    <property type="molecule type" value="Genomic_DNA"/>
</dbReference>
<name>A0A098S003_9BACT</name>
<dbReference type="AlphaFoldDB" id="A0A098S003"/>
<dbReference type="OrthoDB" id="9804366at2"/>
<evidence type="ECO:0000313" key="3">
    <source>
        <dbReference type="EMBL" id="KGE85465.1"/>
    </source>
</evidence>
<sequence>MLNIDQLRADTPGVQHRIHLNNAGASLMPRPVLEAAQQHLQLESEIGGYEAAALVREQSIGFYESVAQLLNAKPDQIAWSGSATQAYNTALSAIPFQAGDTILTTEDDYVSNQIAFLQLVKRHHLQLIRARTLPEGGVDTSHLKALIRQHRPRLVAVTHVPTNSGLVQNIMGIGEVCRANGAYYLVDACQSAGQLPLDVQAIACDFLTATFRKFLRGPRGGGFLYVSERVLEAGLEPKFMDLHSAAWTAPDAYRPRESAVRFETWERSYALVLAARAATNYAIELGLTAIAEQVSMLAAHLRQRLSQLEHIRVLDQGQQLCGIVTLSIEGLSARGVISALNQKGVNASVSGKGGAVIDFEKKGVDWALRFSPHYYNTTAELDRAVEALKQLPTQ</sequence>
<dbReference type="GO" id="GO:0008483">
    <property type="term" value="F:transaminase activity"/>
    <property type="evidence" value="ECO:0007669"/>
    <property type="project" value="UniProtKB-KW"/>
</dbReference>
<feature type="domain" description="Aminotransferase class V" evidence="2">
    <location>
        <begin position="18"/>
        <end position="383"/>
    </location>
</feature>
<keyword evidence="3" id="KW-0032">Aminotransferase</keyword>